<dbReference type="OrthoDB" id="10261634at2759"/>
<dbReference type="InterPro" id="IPR050186">
    <property type="entry name" value="TPT_transporter"/>
</dbReference>
<dbReference type="Pfam" id="PF03151">
    <property type="entry name" value="TPT"/>
    <property type="match status" value="1"/>
</dbReference>
<comment type="caution">
    <text evidence="7">The sequence shown here is derived from an EMBL/GenBank/DDBJ whole genome shotgun (WGS) entry which is preliminary data.</text>
</comment>
<evidence type="ECO:0000256" key="4">
    <source>
        <dbReference type="ARBA" id="ARBA00023136"/>
    </source>
</evidence>
<proteinExistence type="predicted"/>
<feature type="transmembrane region" description="Helical" evidence="5">
    <location>
        <begin position="196"/>
        <end position="213"/>
    </location>
</feature>
<dbReference type="Proteomes" id="UP000323000">
    <property type="component" value="Chromosome 7"/>
</dbReference>
<feature type="transmembrane region" description="Helical" evidence="5">
    <location>
        <begin position="261"/>
        <end position="282"/>
    </location>
</feature>
<evidence type="ECO:0000259" key="6">
    <source>
        <dbReference type="Pfam" id="PF03151"/>
    </source>
</evidence>
<feature type="transmembrane region" description="Helical" evidence="5">
    <location>
        <begin position="81"/>
        <end position="102"/>
    </location>
</feature>
<sequence length="312" mass="34329">MQKPEPMKDQVPWATIGLVLLWYGTNIGVLLLNKYLLSNYGFKYPVFLTMCHMTACSLLSYAAIAFMKVVPMQSIKSKRQFLKISALSAVFCFSVVLGNVSLRFLPVSFNQAIGATTPFFTAVFAYLMSNKREAWLTYATLVPVVAGVIIASRSEPSFHLFGFIMCVSATAARAFKSVLQGILLSSEGEKLNSMNLLMYMAPIAVVILLPATLLMEENVIGNTIALARNDIKIVWYLLFNSSLAYFVNLTNFLVTKRTSALTLQVLGNAKGAVAVVVSILIFKNPVSIIGMIGYLFTVMGVVLYSEAKKRYG</sequence>
<accession>A0A5C7HPJ0</accession>
<reference evidence="8" key="1">
    <citation type="journal article" date="2019" name="Gigascience">
        <title>De novo genome assembly of the endangered Acer yangbiense, a plant species with extremely small populations endemic to Yunnan Province, China.</title>
        <authorList>
            <person name="Yang J."/>
            <person name="Wariss H.M."/>
            <person name="Tao L."/>
            <person name="Zhang R."/>
            <person name="Yun Q."/>
            <person name="Hollingsworth P."/>
            <person name="Dao Z."/>
            <person name="Luo G."/>
            <person name="Guo H."/>
            <person name="Ma Y."/>
            <person name="Sun W."/>
        </authorList>
    </citation>
    <scope>NUCLEOTIDE SEQUENCE [LARGE SCALE GENOMIC DNA]</scope>
    <source>
        <strain evidence="8">cv. Malutang</strain>
    </source>
</reference>
<evidence type="ECO:0000313" key="8">
    <source>
        <dbReference type="Proteomes" id="UP000323000"/>
    </source>
</evidence>
<feature type="transmembrane region" description="Helical" evidence="5">
    <location>
        <begin position="158"/>
        <end position="175"/>
    </location>
</feature>
<evidence type="ECO:0000256" key="3">
    <source>
        <dbReference type="ARBA" id="ARBA00022989"/>
    </source>
</evidence>
<comment type="subcellular location">
    <subcellularLocation>
        <location evidence="1">Membrane</location>
        <topology evidence="1">Multi-pass membrane protein</topology>
    </subcellularLocation>
</comment>
<dbReference type="GO" id="GO:0016020">
    <property type="term" value="C:membrane"/>
    <property type="evidence" value="ECO:0007669"/>
    <property type="project" value="UniProtKB-SubCell"/>
</dbReference>
<name>A0A5C7HPJ0_9ROSI</name>
<feature type="transmembrane region" description="Helical" evidence="5">
    <location>
        <begin position="233"/>
        <end position="254"/>
    </location>
</feature>
<keyword evidence="8" id="KW-1185">Reference proteome</keyword>
<dbReference type="InterPro" id="IPR004853">
    <property type="entry name" value="Sugar_P_trans_dom"/>
</dbReference>
<feature type="domain" description="Sugar phosphate transporter" evidence="6">
    <location>
        <begin position="18"/>
        <end position="305"/>
    </location>
</feature>
<evidence type="ECO:0000256" key="2">
    <source>
        <dbReference type="ARBA" id="ARBA00022692"/>
    </source>
</evidence>
<dbReference type="PANTHER" id="PTHR11132">
    <property type="entry name" value="SOLUTE CARRIER FAMILY 35"/>
    <property type="match status" value="1"/>
</dbReference>
<evidence type="ECO:0000313" key="7">
    <source>
        <dbReference type="EMBL" id="TXG58744.1"/>
    </source>
</evidence>
<gene>
    <name evidence="7" type="ORF">EZV62_016573</name>
</gene>
<feature type="transmembrane region" description="Helical" evidence="5">
    <location>
        <begin position="135"/>
        <end position="152"/>
    </location>
</feature>
<feature type="transmembrane region" description="Helical" evidence="5">
    <location>
        <begin position="44"/>
        <end position="69"/>
    </location>
</feature>
<dbReference type="SUPFAM" id="SSF103481">
    <property type="entry name" value="Multidrug resistance efflux transporter EmrE"/>
    <property type="match status" value="2"/>
</dbReference>
<keyword evidence="2 5" id="KW-0812">Transmembrane</keyword>
<keyword evidence="4 5" id="KW-0472">Membrane</keyword>
<keyword evidence="3 5" id="KW-1133">Transmembrane helix</keyword>
<dbReference type="InterPro" id="IPR037185">
    <property type="entry name" value="EmrE-like"/>
</dbReference>
<evidence type="ECO:0000256" key="5">
    <source>
        <dbReference type="SAM" id="Phobius"/>
    </source>
</evidence>
<organism evidence="7 8">
    <name type="scientific">Acer yangbiense</name>
    <dbReference type="NCBI Taxonomy" id="1000413"/>
    <lineage>
        <taxon>Eukaryota</taxon>
        <taxon>Viridiplantae</taxon>
        <taxon>Streptophyta</taxon>
        <taxon>Embryophyta</taxon>
        <taxon>Tracheophyta</taxon>
        <taxon>Spermatophyta</taxon>
        <taxon>Magnoliopsida</taxon>
        <taxon>eudicotyledons</taxon>
        <taxon>Gunneridae</taxon>
        <taxon>Pentapetalae</taxon>
        <taxon>rosids</taxon>
        <taxon>malvids</taxon>
        <taxon>Sapindales</taxon>
        <taxon>Sapindaceae</taxon>
        <taxon>Hippocastanoideae</taxon>
        <taxon>Acereae</taxon>
        <taxon>Acer</taxon>
    </lineage>
</organism>
<feature type="transmembrane region" description="Helical" evidence="5">
    <location>
        <begin position="12"/>
        <end position="32"/>
    </location>
</feature>
<feature type="transmembrane region" description="Helical" evidence="5">
    <location>
        <begin position="288"/>
        <end position="305"/>
    </location>
</feature>
<protein>
    <recommendedName>
        <fullName evidence="6">Sugar phosphate transporter domain-containing protein</fullName>
    </recommendedName>
</protein>
<dbReference type="AlphaFoldDB" id="A0A5C7HPJ0"/>
<dbReference type="EMBL" id="VAHF01000007">
    <property type="protein sequence ID" value="TXG58744.1"/>
    <property type="molecule type" value="Genomic_DNA"/>
</dbReference>
<feature type="transmembrane region" description="Helical" evidence="5">
    <location>
        <begin position="108"/>
        <end position="128"/>
    </location>
</feature>
<evidence type="ECO:0000256" key="1">
    <source>
        <dbReference type="ARBA" id="ARBA00004141"/>
    </source>
</evidence>